<accession>A0A5C5SD81</accession>
<evidence type="ECO:0000256" key="6">
    <source>
        <dbReference type="ARBA" id="ARBA00022552"/>
    </source>
</evidence>
<keyword evidence="15 17" id="KW-0694">RNA-binding</keyword>
<dbReference type="Pfam" id="PF00035">
    <property type="entry name" value="dsrm"/>
    <property type="match status" value="1"/>
</dbReference>
<comment type="subcellular location">
    <subcellularLocation>
        <location evidence="2 17">Cytoplasm</location>
    </subcellularLocation>
</comment>
<feature type="binding site" evidence="17">
    <location>
        <position position="120"/>
    </location>
    <ligand>
        <name>Mg(2+)</name>
        <dbReference type="ChEBI" id="CHEBI:18420"/>
    </ligand>
</feature>
<dbReference type="Proteomes" id="UP000317430">
    <property type="component" value="Unassembled WGS sequence"/>
</dbReference>
<dbReference type="SUPFAM" id="SSF69065">
    <property type="entry name" value="RNase III domain-like"/>
    <property type="match status" value="1"/>
</dbReference>
<evidence type="ECO:0000256" key="16">
    <source>
        <dbReference type="ARBA" id="ARBA00053741"/>
    </source>
</evidence>
<dbReference type="EMBL" id="VOHL01000001">
    <property type="protein sequence ID" value="TWS98689.1"/>
    <property type="molecule type" value="Genomic_DNA"/>
</dbReference>
<dbReference type="GO" id="GO:0004525">
    <property type="term" value="F:ribonuclease III activity"/>
    <property type="evidence" value="ECO:0007669"/>
    <property type="project" value="UniProtKB-UniRule"/>
</dbReference>
<feature type="binding site" evidence="17">
    <location>
        <position position="123"/>
    </location>
    <ligand>
        <name>Mg(2+)</name>
        <dbReference type="ChEBI" id="CHEBI:18420"/>
    </ligand>
</feature>
<dbReference type="SUPFAM" id="SSF54768">
    <property type="entry name" value="dsRNA-binding domain-like"/>
    <property type="match status" value="1"/>
</dbReference>
<keyword evidence="10 17" id="KW-0479">Metal-binding</keyword>
<dbReference type="GO" id="GO:0010468">
    <property type="term" value="P:regulation of gene expression"/>
    <property type="evidence" value="ECO:0007669"/>
    <property type="project" value="TreeGrafter"/>
</dbReference>
<dbReference type="GO" id="GO:0006364">
    <property type="term" value="P:rRNA processing"/>
    <property type="evidence" value="ECO:0007669"/>
    <property type="project" value="UniProtKB-UniRule"/>
</dbReference>
<evidence type="ECO:0000313" key="20">
    <source>
        <dbReference type="EMBL" id="TWS98689.1"/>
    </source>
</evidence>
<evidence type="ECO:0000256" key="14">
    <source>
        <dbReference type="ARBA" id="ARBA00022842"/>
    </source>
</evidence>
<keyword evidence="9 17" id="KW-0540">Nuclease</keyword>
<sequence length="237" mass="26947">MKALEDKIRRDFGIVFSDSNLLKTAFTHTSYANEHRLLKVSHNERLEFLGDAVLQLLISQYLFKKYPNQAEGDLSKMRSMIVREESLASFSRQLGFSEYILLGRGEERSGGRERATILGDLFEAFLGALLLDKGVETVSNFINQVMIPQIEQGNFEKVRDYKTHLQELLQAKGEVDIDYQVVGETGPAHAKTFEVLVRVNQKEISLAKGRSKKLAEQEAAKKALERLERGDYVFKSD</sequence>
<comment type="catalytic activity">
    <reaction evidence="1 17">
        <text>Endonucleolytic cleavage to 5'-phosphomonoester.</text>
        <dbReference type="EC" id="3.1.26.3"/>
    </reaction>
</comment>
<dbReference type="SMART" id="SM00358">
    <property type="entry name" value="DSRM"/>
    <property type="match status" value="1"/>
</dbReference>
<name>A0A5C5SD81_9STRE</name>
<evidence type="ECO:0000256" key="1">
    <source>
        <dbReference type="ARBA" id="ARBA00000109"/>
    </source>
</evidence>
<dbReference type="GO" id="GO:0006397">
    <property type="term" value="P:mRNA processing"/>
    <property type="evidence" value="ECO:0007669"/>
    <property type="project" value="UniProtKB-UniRule"/>
</dbReference>
<evidence type="ECO:0000256" key="9">
    <source>
        <dbReference type="ARBA" id="ARBA00022722"/>
    </source>
</evidence>
<organism evidence="20 21">
    <name type="scientific">Streptococcus cuniculipharyngis</name>
    <dbReference type="NCBI Taxonomy" id="1562651"/>
    <lineage>
        <taxon>Bacteria</taxon>
        <taxon>Bacillati</taxon>
        <taxon>Bacillota</taxon>
        <taxon>Bacilli</taxon>
        <taxon>Lactobacillales</taxon>
        <taxon>Streptococcaceae</taxon>
        <taxon>Streptococcus</taxon>
    </lineage>
</organism>
<dbReference type="AlphaFoldDB" id="A0A5C5SD81"/>
<evidence type="ECO:0000256" key="7">
    <source>
        <dbReference type="ARBA" id="ARBA00022664"/>
    </source>
</evidence>
<keyword evidence="13 17" id="KW-0378">Hydrolase</keyword>
<evidence type="ECO:0000256" key="10">
    <source>
        <dbReference type="ARBA" id="ARBA00022723"/>
    </source>
</evidence>
<comment type="function">
    <text evidence="16">Digests double-stranded RNA. Involved in the processing of primary rRNA transcript to yield the immediate precursors to the large and small rRNAs (23S and 16S). Also processes some mRNAs, and tRNAs when they are encoded in the rRNA operon.</text>
</comment>
<feature type="binding site" evidence="17">
    <location>
        <position position="47"/>
    </location>
    <ligand>
        <name>Mg(2+)</name>
        <dbReference type="ChEBI" id="CHEBI:18420"/>
    </ligand>
</feature>
<comment type="function">
    <text evidence="17">Digests double-stranded RNA. Involved in the processing of primary rRNA transcript to yield the immediate precursors to the large and small rRNAs (23S and 16S). Processes some mRNAs, and tRNAs when they are encoded in the rRNA operon. Processes pre-crRNA and tracrRNA of type II CRISPR loci if present in the organism.</text>
</comment>
<dbReference type="GO" id="GO:0019843">
    <property type="term" value="F:rRNA binding"/>
    <property type="evidence" value="ECO:0007669"/>
    <property type="project" value="UniProtKB-KW"/>
</dbReference>
<protein>
    <recommendedName>
        <fullName evidence="17">Ribonuclease 3</fullName>
        <ecNumber evidence="17">3.1.26.3</ecNumber>
    </recommendedName>
    <alternativeName>
        <fullName evidence="17">Ribonuclease III</fullName>
        <shortName evidence="17">RNase III</shortName>
    </alternativeName>
</protein>
<dbReference type="SMART" id="SM00535">
    <property type="entry name" value="RIBOc"/>
    <property type="match status" value="1"/>
</dbReference>
<dbReference type="InterPro" id="IPR000999">
    <property type="entry name" value="RNase_III_dom"/>
</dbReference>
<feature type="domain" description="RNase III" evidence="19">
    <location>
        <begin position="5"/>
        <end position="134"/>
    </location>
</feature>
<keyword evidence="5 17" id="KW-0963">Cytoplasm</keyword>
<dbReference type="FunFam" id="3.30.160.20:FF:000003">
    <property type="entry name" value="Ribonuclease 3"/>
    <property type="match status" value="1"/>
</dbReference>
<feature type="active site" evidence="17">
    <location>
        <position position="123"/>
    </location>
</feature>
<dbReference type="InterPro" id="IPR036389">
    <property type="entry name" value="RNase_III_sf"/>
</dbReference>
<dbReference type="PANTHER" id="PTHR11207:SF0">
    <property type="entry name" value="RIBONUCLEASE 3"/>
    <property type="match status" value="1"/>
</dbReference>
<evidence type="ECO:0000259" key="18">
    <source>
        <dbReference type="PROSITE" id="PS50137"/>
    </source>
</evidence>
<dbReference type="Pfam" id="PF14622">
    <property type="entry name" value="Ribonucleas_3_3"/>
    <property type="match status" value="1"/>
</dbReference>
<comment type="subunit">
    <text evidence="4 17">Homodimer.</text>
</comment>
<dbReference type="GO" id="GO:0003725">
    <property type="term" value="F:double-stranded RNA binding"/>
    <property type="evidence" value="ECO:0007669"/>
    <property type="project" value="TreeGrafter"/>
</dbReference>
<keyword evidence="7 17" id="KW-0507">mRNA processing</keyword>
<evidence type="ECO:0000256" key="2">
    <source>
        <dbReference type="ARBA" id="ARBA00004496"/>
    </source>
</evidence>
<dbReference type="RefSeq" id="WP_146565498.1">
    <property type="nucleotide sequence ID" value="NZ_VOHL01000001.1"/>
</dbReference>
<evidence type="ECO:0000256" key="8">
    <source>
        <dbReference type="ARBA" id="ARBA00022694"/>
    </source>
</evidence>
<dbReference type="CDD" id="cd10845">
    <property type="entry name" value="DSRM_RNAse_III_family"/>
    <property type="match status" value="1"/>
</dbReference>
<dbReference type="FunFam" id="1.10.1520.10:FF:000001">
    <property type="entry name" value="Ribonuclease 3"/>
    <property type="match status" value="1"/>
</dbReference>
<dbReference type="Gene3D" id="1.10.1520.10">
    <property type="entry name" value="Ribonuclease III domain"/>
    <property type="match status" value="1"/>
</dbReference>
<dbReference type="NCBIfam" id="TIGR02191">
    <property type="entry name" value="RNaseIII"/>
    <property type="match status" value="1"/>
</dbReference>
<evidence type="ECO:0000256" key="4">
    <source>
        <dbReference type="ARBA" id="ARBA00011738"/>
    </source>
</evidence>
<keyword evidence="6 17" id="KW-0698">rRNA processing</keyword>
<dbReference type="HAMAP" id="MF_00104">
    <property type="entry name" value="RNase_III"/>
    <property type="match status" value="1"/>
</dbReference>
<comment type="caution">
    <text evidence="20">The sequence shown here is derived from an EMBL/GenBank/DDBJ whole genome shotgun (WGS) entry which is preliminary data.</text>
</comment>
<dbReference type="PROSITE" id="PS50137">
    <property type="entry name" value="DS_RBD"/>
    <property type="match status" value="1"/>
</dbReference>
<dbReference type="InterPro" id="IPR014720">
    <property type="entry name" value="dsRBD_dom"/>
</dbReference>
<keyword evidence="11 17" id="KW-0699">rRNA-binding</keyword>
<evidence type="ECO:0000256" key="3">
    <source>
        <dbReference type="ARBA" id="ARBA00010183"/>
    </source>
</evidence>
<dbReference type="GO" id="GO:0046872">
    <property type="term" value="F:metal ion binding"/>
    <property type="evidence" value="ECO:0007669"/>
    <property type="project" value="UniProtKB-KW"/>
</dbReference>
<dbReference type="GO" id="GO:0042802">
    <property type="term" value="F:identical protein binding"/>
    <property type="evidence" value="ECO:0007669"/>
    <property type="project" value="UniProtKB-ARBA"/>
</dbReference>
<dbReference type="GO" id="GO:0005737">
    <property type="term" value="C:cytoplasm"/>
    <property type="evidence" value="ECO:0007669"/>
    <property type="project" value="UniProtKB-SubCell"/>
</dbReference>
<reference evidence="20 21" key="1">
    <citation type="submission" date="2019-08" db="EMBL/GenBank/DDBJ databases">
        <authorList>
            <person name="Lei W."/>
        </authorList>
    </citation>
    <scope>NUCLEOTIDE SEQUENCE [LARGE SCALE GENOMIC DNA]</scope>
    <source>
        <strain evidence="20 21">CCUG 66496</strain>
    </source>
</reference>
<dbReference type="PROSITE" id="PS00517">
    <property type="entry name" value="RNASE_3_1"/>
    <property type="match status" value="1"/>
</dbReference>
<dbReference type="Gene3D" id="3.30.160.20">
    <property type="match status" value="1"/>
</dbReference>
<evidence type="ECO:0000256" key="17">
    <source>
        <dbReference type="HAMAP-Rule" id="MF_00104"/>
    </source>
</evidence>
<evidence type="ECO:0000256" key="13">
    <source>
        <dbReference type="ARBA" id="ARBA00022801"/>
    </source>
</evidence>
<keyword evidence="8 17" id="KW-0819">tRNA processing</keyword>
<evidence type="ECO:0000256" key="12">
    <source>
        <dbReference type="ARBA" id="ARBA00022759"/>
    </source>
</evidence>
<dbReference type="PROSITE" id="PS50142">
    <property type="entry name" value="RNASE_3_2"/>
    <property type="match status" value="1"/>
</dbReference>
<evidence type="ECO:0000256" key="11">
    <source>
        <dbReference type="ARBA" id="ARBA00022730"/>
    </source>
</evidence>
<evidence type="ECO:0000313" key="21">
    <source>
        <dbReference type="Proteomes" id="UP000317430"/>
    </source>
</evidence>
<comment type="cofactor">
    <cofactor evidence="17">
        <name>Mg(2+)</name>
        <dbReference type="ChEBI" id="CHEBI:18420"/>
    </cofactor>
</comment>
<dbReference type="InterPro" id="IPR011907">
    <property type="entry name" value="RNase_III"/>
</dbReference>
<feature type="active site" evidence="17">
    <location>
        <position position="51"/>
    </location>
</feature>
<dbReference type="PANTHER" id="PTHR11207">
    <property type="entry name" value="RIBONUCLEASE III"/>
    <property type="match status" value="1"/>
</dbReference>
<gene>
    <name evidence="17" type="primary">rnc</name>
    <name evidence="20" type="ORF">FRX57_00235</name>
</gene>
<evidence type="ECO:0000256" key="15">
    <source>
        <dbReference type="ARBA" id="ARBA00022884"/>
    </source>
</evidence>
<keyword evidence="12 17" id="KW-0255">Endonuclease</keyword>
<evidence type="ECO:0000256" key="5">
    <source>
        <dbReference type="ARBA" id="ARBA00022490"/>
    </source>
</evidence>
<dbReference type="EC" id="3.1.26.3" evidence="17"/>
<dbReference type="OrthoDB" id="9805026at2"/>
<dbReference type="CDD" id="cd00593">
    <property type="entry name" value="RIBOc"/>
    <property type="match status" value="1"/>
</dbReference>
<dbReference type="GO" id="GO:0008033">
    <property type="term" value="P:tRNA processing"/>
    <property type="evidence" value="ECO:0007669"/>
    <property type="project" value="UniProtKB-KW"/>
</dbReference>
<keyword evidence="14 17" id="KW-0460">Magnesium</keyword>
<feature type="domain" description="DRBM" evidence="18">
    <location>
        <begin position="160"/>
        <end position="229"/>
    </location>
</feature>
<comment type="similarity">
    <text evidence="3">Belongs to the ribonuclease III family.</text>
</comment>
<keyword evidence="21" id="KW-1185">Reference proteome</keyword>
<evidence type="ECO:0000259" key="19">
    <source>
        <dbReference type="PROSITE" id="PS50142"/>
    </source>
</evidence>
<proteinExistence type="inferred from homology"/>